<feature type="transmembrane region" description="Helical" evidence="7">
    <location>
        <begin position="55"/>
        <end position="72"/>
    </location>
</feature>
<dbReference type="EMBL" id="PYGA01000001">
    <property type="protein sequence ID" value="PSL00613.1"/>
    <property type="molecule type" value="Genomic_DNA"/>
</dbReference>
<gene>
    <name evidence="9" type="ORF">CLV63_10187</name>
</gene>
<feature type="domain" description="EamA" evidence="8">
    <location>
        <begin position="170"/>
        <end position="303"/>
    </location>
</feature>
<dbReference type="GO" id="GO:0005886">
    <property type="term" value="C:plasma membrane"/>
    <property type="evidence" value="ECO:0007669"/>
    <property type="project" value="UniProtKB-SubCell"/>
</dbReference>
<evidence type="ECO:0000256" key="2">
    <source>
        <dbReference type="ARBA" id="ARBA00007362"/>
    </source>
</evidence>
<comment type="subcellular location">
    <subcellularLocation>
        <location evidence="1">Cell membrane</location>
        <topology evidence="1">Multi-pass membrane protein</topology>
    </subcellularLocation>
</comment>
<keyword evidence="10" id="KW-1185">Reference proteome</keyword>
<feature type="transmembrane region" description="Helical" evidence="7">
    <location>
        <begin position="141"/>
        <end position="159"/>
    </location>
</feature>
<evidence type="ECO:0000256" key="1">
    <source>
        <dbReference type="ARBA" id="ARBA00004651"/>
    </source>
</evidence>
<dbReference type="PANTHER" id="PTHR42920">
    <property type="entry name" value="OS03G0707200 PROTEIN-RELATED"/>
    <property type="match status" value="1"/>
</dbReference>
<comment type="similarity">
    <text evidence="2">Belongs to the EamA transporter family.</text>
</comment>
<dbReference type="OrthoDB" id="5315632at2"/>
<proteinExistence type="inferred from homology"/>
<keyword evidence="6 7" id="KW-0472">Membrane</keyword>
<dbReference type="AlphaFoldDB" id="A0A2P8DTT5"/>
<dbReference type="Pfam" id="PF00892">
    <property type="entry name" value="EamA"/>
    <property type="match status" value="2"/>
</dbReference>
<accession>A0A2P8DTT5</accession>
<organism evidence="9 10">
    <name type="scientific">Murinocardiopsis flavida</name>
    <dbReference type="NCBI Taxonomy" id="645275"/>
    <lineage>
        <taxon>Bacteria</taxon>
        <taxon>Bacillati</taxon>
        <taxon>Actinomycetota</taxon>
        <taxon>Actinomycetes</taxon>
        <taxon>Streptosporangiales</taxon>
        <taxon>Nocardiopsidaceae</taxon>
        <taxon>Murinocardiopsis</taxon>
    </lineage>
</organism>
<feature type="domain" description="EamA" evidence="8">
    <location>
        <begin position="27"/>
        <end position="155"/>
    </location>
</feature>
<evidence type="ECO:0000259" key="8">
    <source>
        <dbReference type="Pfam" id="PF00892"/>
    </source>
</evidence>
<evidence type="ECO:0000256" key="4">
    <source>
        <dbReference type="ARBA" id="ARBA00022692"/>
    </source>
</evidence>
<name>A0A2P8DTT5_9ACTN</name>
<evidence type="ECO:0000313" key="10">
    <source>
        <dbReference type="Proteomes" id="UP000240542"/>
    </source>
</evidence>
<dbReference type="RefSeq" id="WP_106581225.1">
    <property type="nucleotide sequence ID" value="NZ_PYGA01000001.1"/>
</dbReference>
<dbReference type="InterPro" id="IPR000620">
    <property type="entry name" value="EamA_dom"/>
</dbReference>
<feature type="transmembrane region" description="Helical" evidence="7">
    <location>
        <begin position="262"/>
        <end position="281"/>
    </location>
</feature>
<feature type="transmembrane region" description="Helical" evidence="7">
    <location>
        <begin position="109"/>
        <end position="129"/>
    </location>
</feature>
<evidence type="ECO:0000256" key="7">
    <source>
        <dbReference type="SAM" id="Phobius"/>
    </source>
</evidence>
<dbReference type="PANTHER" id="PTHR42920:SF5">
    <property type="entry name" value="EAMA DOMAIN-CONTAINING PROTEIN"/>
    <property type="match status" value="1"/>
</dbReference>
<evidence type="ECO:0000256" key="3">
    <source>
        <dbReference type="ARBA" id="ARBA00022475"/>
    </source>
</evidence>
<keyword evidence="4 7" id="KW-0812">Transmembrane</keyword>
<feature type="transmembrane region" description="Helical" evidence="7">
    <location>
        <begin position="84"/>
        <end position="103"/>
    </location>
</feature>
<dbReference type="Proteomes" id="UP000240542">
    <property type="component" value="Unassembled WGS sequence"/>
</dbReference>
<protein>
    <submittedName>
        <fullName evidence="9">Threonine/homoserine efflux transporter RhtA</fullName>
    </submittedName>
</protein>
<comment type="caution">
    <text evidence="9">The sequence shown here is derived from an EMBL/GenBank/DDBJ whole genome shotgun (WGS) entry which is preliminary data.</text>
</comment>
<evidence type="ECO:0000313" key="9">
    <source>
        <dbReference type="EMBL" id="PSL00613.1"/>
    </source>
</evidence>
<feature type="transmembrane region" description="Helical" evidence="7">
    <location>
        <begin position="232"/>
        <end position="250"/>
    </location>
</feature>
<feature type="transmembrane region" description="Helical" evidence="7">
    <location>
        <begin position="287"/>
        <end position="304"/>
    </location>
</feature>
<sequence length="320" mass="32645">MATESRPEPPGTANNGLTGLLDRMHPVVAALAGATSTSSSGAFVKLSGVNAGTAAFLRCFLALFALVPMAIAEYRKVGPRPARLLLMDVAAGLLLGVDYVLWSQSIQDVGASIATILINIQVIVFPLLVRIFSGTRLPGPFILAAPVMLIGVALAGGAIGSAEPGSSPVSGAVYGTAAGVAFAGYLFLSRLGGGTRHSVLPVCTSTAAAAVSALVLGSVWTGIDLDLGWNQWAWMAALAVFGQVLAWLLVGSALPRLAPSTGAALLLLQPVQGVVIGIALLGERPTATQILGCVLVVLAVWVSGRSARRPRQPAASNDPR</sequence>
<feature type="transmembrane region" description="Helical" evidence="7">
    <location>
        <begin position="171"/>
        <end position="188"/>
    </location>
</feature>
<keyword evidence="5 7" id="KW-1133">Transmembrane helix</keyword>
<evidence type="ECO:0000256" key="6">
    <source>
        <dbReference type="ARBA" id="ARBA00023136"/>
    </source>
</evidence>
<dbReference type="SUPFAM" id="SSF103481">
    <property type="entry name" value="Multidrug resistance efflux transporter EmrE"/>
    <property type="match status" value="2"/>
</dbReference>
<dbReference type="InterPro" id="IPR051258">
    <property type="entry name" value="Diverse_Substrate_Transporter"/>
</dbReference>
<dbReference type="InterPro" id="IPR037185">
    <property type="entry name" value="EmrE-like"/>
</dbReference>
<keyword evidence="3" id="KW-1003">Cell membrane</keyword>
<evidence type="ECO:0000256" key="5">
    <source>
        <dbReference type="ARBA" id="ARBA00022989"/>
    </source>
</evidence>
<reference evidence="9 10" key="1">
    <citation type="submission" date="2018-03" db="EMBL/GenBank/DDBJ databases">
        <title>Genomic Encyclopedia of Archaeal and Bacterial Type Strains, Phase II (KMG-II): from individual species to whole genera.</title>
        <authorList>
            <person name="Goeker M."/>
        </authorList>
    </citation>
    <scope>NUCLEOTIDE SEQUENCE [LARGE SCALE GENOMIC DNA]</scope>
    <source>
        <strain evidence="9 10">DSM 45312</strain>
    </source>
</reference>
<feature type="transmembrane region" description="Helical" evidence="7">
    <location>
        <begin position="200"/>
        <end position="220"/>
    </location>
</feature>